<sequence length="94" mass="10623">MTDERMASGLPLVLKCPVGGEEWPATSYKARVDMSGKRITPMRVVFHCSMNHCFSLRNALDARMFTEKQGKKILDGARVATRNWQEARKGEGHE</sequence>
<proteinExistence type="predicted"/>
<organism evidence="1">
    <name type="scientific">marine sediment metagenome</name>
    <dbReference type="NCBI Taxonomy" id="412755"/>
    <lineage>
        <taxon>unclassified sequences</taxon>
        <taxon>metagenomes</taxon>
        <taxon>ecological metagenomes</taxon>
    </lineage>
</organism>
<accession>A0A0F9JTI0</accession>
<reference evidence="1" key="1">
    <citation type="journal article" date="2015" name="Nature">
        <title>Complex archaea that bridge the gap between prokaryotes and eukaryotes.</title>
        <authorList>
            <person name="Spang A."/>
            <person name="Saw J.H."/>
            <person name="Jorgensen S.L."/>
            <person name="Zaremba-Niedzwiedzka K."/>
            <person name="Martijn J."/>
            <person name="Lind A.E."/>
            <person name="van Eijk R."/>
            <person name="Schleper C."/>
            <person name="Guy L."/>
            <person name="Ettema T.J."/>
        </authorList>
    </citation>
    <scope>NUCLEOTIDE SEQUENCE</scope>
</reference>
<dbReference type="EMBL" id="LAZR01009373">
    <property type="protein sequence ID" value="KKM73003.1"/>
    <property type="molecule type" value="Genomic_DNA"/>
</dbReference>
<gene>
    <name evidence="1" type="ORF">LCGC14_1414820</name>
</gene>
<name>A0A0F9JTI0_9ZZZZ</name>
<protein>
    <submittedName>
        <fullName evidence="1">Uncharacterized protein</fullName>
    </submittedName>
</protein>
<evidence type="ECO:0000313" key="1">
    <source>
        <dbReference type="EMBL" id="KKM73003.1"/>
    </source>
</evidence>
<comment type="caution">
    <text evidence="1">The sequence shown here is derived from an EMBL/GenBank/DDBJ whole genome shotgun (WGS) entry which is preliminary data.</text>
</comment>
<dbReference type="AlphaFoldDB" id="A0A0F9JTI0"/>